<evidence type="ECO:0000259" key="9">
    <source>
        <dbReference type="PROSITE" id="PS51352"/>
    </source>
</evidence>
<dbReference type="EMBL" id="BNAG01000003">
    <property type="protein sequence ID" value="GHE65804.1"/>
    <property type="molecule type" value="Genomic_DNA"/>
</dbReference>
<accession>A0ABQ3I9I9</accession>
<comment type="subcellular location">
    <subcellularLocation>
        <location evidence="1">Periplasm</location>
    </subcellularLocation>
</comment>
<dbReference type="InterPro" id="IPR050824">
    <property type="entry name" value="Thiol_disulfide_DsbA"/>
</dbReference>
<proteinExistence type="inferred from homology"/>
<evidence type="ECO:0000256" key="1">
    <source>
        <dbReference type="ARBA" id="ARBA00004418"/>
    </source>
</evidence>
<feature type="domain" description="Thioredoxin" evidence="9">
    <location>
        <begin position="3"/>
        <end position="202"/>
    </location>
</feature>
<keyword evidence="7" id="KW-0676">Redox-active center</keyword>
<reference evidence="11" key="1">
    <citation type="journal article" date="2019" name="Int. J. Syst. Evol. Microbiol.">
        <title>The Global Catalogue of Microorganisms (GCM) 10K type strain sequencing project: providing services to taxonomists for standard genome sequencing and annotation.</title>
        <authorList>
            <consortium name="The Broad Institute Genomics Platform"/>
            <consortium name="The Broad Institute Genome Sequencing Center for Infectious Disease"/>
            <person name="Wu L."/>
            <person name="Ma J."/>
        </authorList>
    </citation>
    <scope>NUCLEOTIDE SEQUENCE [LARGE SCALE GENOMIC DNA]</scope>
    <source>
        <strain evidence="11">CGMCC 1.15111</strain>
    </source>
</reference>
<dbReference type="Gene3D" id="3.40.30.10">
    <property type="entry name" value="Glutaredoxin"/>
    <property type="match status" value="1"/>
</dbReference>
<evidence type="ECO:0000256" key="6">
    <source>
        <dbReference type="ARBA" id="ARBA00023157"/>
    </source>
</evidence>
<evidence type="ECO:0000256" key="8">
    <source>
        <dbReference type="SAM" id="SignalP"/>
    </source>
</evidence>
<dbReference type="InterPro" id="IPR023205">
    <property type="entry name" value="DsbA/DsbL"/>
</dbReference>
<dbReference type="InterPro" id="IPR013766">
    <property type="entry name" value="Thioredoxin_domain"/>
</dbReference>
<evidence type="ECO:0000256" key="3">
    <source>
        <dbReference type="ARBA" id="ARBA00013831"/>
    </source>
</evidence>
<comment type="caution">
    <text evidence="10">The sequence shown here is derived from an EMBL/GenBank/DDBJ whole genome shotgun (WGS) entry which is preliminary data.</text>
</comment>
<feature type="signal peptide" evidence="8">
    <location>
        <begin position="1"/>
        <end position="19"/>
    </location>
</feature>
<gene>
    <name evidence="10" type="primary">dsbA</name>
    <name evidence="10" type="ORF">GCM10011340_21220</name>
</gene>
<dbReference type="RefSeq" id="WP_189630234.1">
    <property type="nucleotide sequence ID" value="NZ_BNAG01000003.1"/>
</dbReference>
<evidence type="ECO:0000313" key="10">
    <source>
        <dbReference type="EMBL" id="GHE65804.1"/>
    </source>
</evidence>
<dbReference type="PIRSF" id="PIRSF001488">
    <property type="entry name" value="Tdi_protein"/>
    <property type="match status" value="1"/>
</dbReference>
<organism evidence="10 11">
    <name type="scientific">Roseivirga thermotolerans</name>
    <dbReference type="NCBI Taxonomy" id="1758176"/>
    <lineage>
        <taxon>Bacteria</taxon>
        <taxon>Pseudomonadati</taxon>
        <taxon>Bacteroidota</taxon>
        <taxon>Cytophagia</taxon>
        <taxon>Cytophagales</taxon>
        <taxon>Roseivirgaceae</taxon>
        <taxon>Roseivirga</taxon>
    </lineage>
</organism>
<dbReference type="InterPro" id="IPR036249">
    <property type="entry name" value="Thioredoxin-like_sf"/>
</dbReference>
<keyword evidence="6" id="KW-1015">Disulfide bond</keyword>
<evidence type="ECO:0000313" key="11">
    <source>
        <dbReference type="Proteomes" id="UP000658258"/>
    </source>
</evidence>
<dbReference type="PROSITE" id="PS00194">
    <property type="entry name" value="THIOREDOXIN_1"/>
    <property type="match status" value="1"/>
</dbReference>
<protein>
    <recommendedName>
        <fullName evidence="3">Thiol:disulfide interchange protein DsbA</fullName>
    </recommendedName>
</protein>
<keyword evidence="4 8" id="KW-0732">Signal</keyword>
<dbReference type="Pfam" id="PF01323">
    <property type="entry name" value="DSBA"/>
    <property type="match status" value="1"/>
</dbReference>
<dbReference type="PROSITE" id="PS51352">
    <property type="entry name" value="THIOREDOXIN_2"/>
    <property type="match status" value="1"/>
</dbReference>
<evidence type="ECO:0000256" key="4">
    <source>
        <dbReference type="ARBA" id="ARBA00022729"/>
    </source>
</evidence>
<evidence type="ECO:0000256" key="7">
    <source>
        <dbReference type="ARBA" id="ARBA00023284"/>
    </source>
</evidence>
<dbReference type="PANTHER" id="PTHR35891">
    <property type="entry name" value="THIOL:DISULFIDE INTERCHANGE PROTEIN DSBA"/>
    <property type="match status" value="1"/>
</dbReference>
<dbReference type="CDD" id="cd03019">
    <property type="entry name" value="DsbA_DsbA"/>
    <property type="match status" value="1"/>
</dbReference>
<sequence length="204" mass="23054">MRKAALSLLFAFVALAVLGQNDFKEGVHYDIVSDKKSESPVVTEFFSLFCGHCFQFEPLIDTLVKALPSSVNFEKSHVDYIPRDNKPVSFGIVKAFIVMGDLGRQKELSEKFFTAIHLGKEPIDTESEIRQIFIESGVSADEFDRRYSSQEVVQRAEKMAALWVDRQISSVPTIVVNDKYKINMSALSNMEQLIALTKQLLKKP</sequence>
<comment type="similarity">
    <text evidence="2">Belongs to the thioredoxin family. DsbA subfamily.</text>
</comment>
<dbReference type="SUPFAM" id="SSF52833">
    <property type="entry name" value="Thioredoxin-like"/>
    <property type="match status" value="1"/>
</dbReference>
<dbReference type="PANTHER" id="PTHR35891:SF3">
    <property type="entry name" value="THIOL:DISULFIDE INTERCHANGE PROTEIN DSBL"/>
    <property type="match status" value="1"/>
</dbReference>
<evidence type="ECO:0000256" key="2">
    <source>
        <dbReference type="ARBA" id="ARBA00005791"/>
    </source>
</evidence>
<dbReference type="Proteomes" id="UP000658258">
    <property type="component" value="Unassembled WGS sequence"/>
</dbReference>
<dbReference type="InterPro" id="IPR017937">
    <property type="entry name" value="Thioredoxin_CS"/>
</dbReference>
<keyword evidence="11" id="KW-1185">Reference proteome</keyword>
<keyword evidence="5" id="KW-0574">Periplasm</keyword>
<dbReference type="InterPro" id="IPR001853">
    <property type="entry name" value="DSBA-like_thioredoxin_dom"/>
</dbReference>
<evidence type="ECO:0000256" key="5">
    <source>
        <dbReference type="ARBA" id="ARBA00022764"/>
    </source>
</evidence>
<name>A0ABQ3I9I9_9BACT</name>
<feature type="chain" id="PRO_5046298486" description="Thiol:disulfide interchange protein DsbA" evidence="8">
    <location>
        <begin position="20"/>
        <end position="204"/>
    </location>
</feature>